<dbReference type="Proteomes" id="UP001498469">
    <property type="component" value="Unassembled WGS sequence"/>
</dbReference>
<gene>
    <name evidence="2" type="ORF">SJI18_01980</name>
</gene>
<keyword evidence="2" id="KW-0808">Transferase</keyword>
<dbReference type="PROSITE" id="PS51186">
    <property type="entry name" value="GNAT"/>
    <property type="match status" value="1"/>
</dbReference>
<evidence type="ECO:0000259" key="1">
    <source>
        <dbReference type="PROSITE" id="PS51186"/>
    </source>
</evidence>
<protein>
    <submittedName>
        <fullName evidence="2">GNAT family protein</fullName>
        <ecNumber evidence="2">2.-.-.-</ecNumber>
    </submittedName>
</protein>
<name>A0ABU7UI39_9CLOT</name>
<evidence type="ECO:0000313" key="3">
    <source>
        <dbReference type="Proteomes" id="UP001498469"/>
    </source>
</evidence>
<reference evidence="2 3" key="1">
    <citation type="submission" date="2023-11" db="EMBL/GenBank/DDBJ databases">
        <title>Draft genome sequence of a psychrophilic Clostridium strain from permafrost water brine.</title>
        <authorList>
            <person name="Shcherbakova V.A."/>
            <person name="Trubitsyn V.E."/>
            <person name="Zakharyuk A.G."/>
        </authorList>
    </citation>
    <scope>NUCLEOTIDE SEQUENCE [LARGE SCALE GENOMIC DNA]</scope>
    <source>
        <strain evidence="2 3">14F</strain>
    </source>
</reference>
<dbReference type="Pfam" id="PF13302">
    <property type="entry name" value="Acetyltransf_3"/>
    <property type="match status" value="1"/>
</dbReference>
<proteinExistence type="predicted"/>
<dbReference type="GO" id="GO:0016740">
    <property type="term" value="F:transferase activity"/>
    <property type="evidence" value="ECO:0007669"/>
    <property type="project" value="UniProtKB-KW"/>
</dbReference>
<organism evidence="2 3">
    <name type="scientific">Clostridium frigoriphilum</name>
    <dbReference type="NCBI Taxonomy" id="443253"/>
    <lineage>
        <taxon>Bacteria</taxon>
        <taxon>Bacillati</taxon>
        <taxon>Bacillota</taxon>
        <taxon>Clostridia</taxon>
        <taxon>Eubacteriales</taxon>
        <taxon>Clostridiaceae</taxon>
        <taxon>Clostridium</taxon>
    </lineage>
</organism>
<accession>A0ABU7UI39</accession>
<dbReference type="PANTHER" id="PTHR43415:SF4">
    <property type="entry name" value="N-ACETYLTRANSFERASE DOMAIN-CONTAINING PROTEIN"/>
    <property type="match status" value="1"/>
</dbReference>
<dbReference type="RefSeq" id="WP_216247738.1">
    <property type="nucleotide sequence ID" value="NZ_JAZHFS010000001.1"/>
</dbReference>
<evidence type="ECO:0000313" key="2">
    <source>
        <dbReference type="EMBL" id="MEF2111070.1"/>
    </source>
</evidence>
<keyword evidence="3" id="KW-1185">Reference proteome</keyword>
<comment type="caution">
    <text evidence="2">The sequence shown here is derived from an EMBL/GenBank/DDBJ whole genome shotgun (WGS) entry which is preliminary data.</text>
</comment>
<dbReference type="InterPro" id="IPR000182">
    <property type="entry name" value="GNAT_dom"/>
</dbReference>
<feature type="domain" description="N-acetyltransferase" evidence="1">
    <location>
        <begin position="7"/>
        <end position="171"/>
    </location>
</feature>
<dbReference type="EC" id="2.-.-.-" evidence="2"/>
<sequence>MNKSINIVLRELEIKDLEDYLYLNHPSREFQKFNGPYYVKKSETELRKHVEDLKLLLLKGEKNVLKDKRIIANKDTDKIIGQVNWYWKSEETLWMEIGIVIFNDDYWGQGIGYKALKMWIDEVFAKNPKLIRIGLSTWSGNKRMMKLAEKIGLKKEAVYRKARIVDNKYYDSVSYGILKEEWETVKKSIEI</sequence>
<dbReference type="CDD" id="cd04301">
    <property type="entry name" value="NAT_SF"/>
    <property type="match status" value="1"/>
</dbReference>
<dbReference type="EMBL" id="JAZHFS010000001">
    <property type="protein sequence ID" value="MEF2111070.1"/>
    <property type="molecule type" value="Genomic_DNA"/>
</dbReference>
<dbReference type="PANTHER" id="PTHR43415">
    <property type="entry name" value="SPERMIDINE N(1)-ACETYLTRANSFERASE"/>
    <property type="match status" value="1"/>
</dbReference>